<dbReference type="PANTHER" id="PTHR31689">
    <property type="entry name" value="DIAMINOPIMELATE EPIMERASE, CHLOROPLASTIC"/>
    <property type="match status" value="1"/>
</dbReference>
<dbReference type="UniPathway" id="UPA00034">
    <property type="reaction ID" value="UER00025"/>
</dbReference>
<evidence type="ECO:0000256" key="9">
    <source>
        <dbReference type="PROSITE-ProRule" id="PRU10125"/>
    </source>
</evidence>
<feature type="binding site" evidence="8">
    <location>
        <begin position="211"/>
        <end position="212"/>
    </location>
    <ligand>
        <name>substrate</name>
    </ligand>
</feature>
<dbReference type="GO" id="GO:0009089">
    <property type="term" value="P:lysine biosynthetic process via diaminopimelate"/>
    <property type="evidence" value="ECO:0007669"/>
    <property type="project" value="UniProtKB-UniRule"/>
</dbReference>
<feature type="binding site" evidence="8">
    <location>
        <position position="193"/>
    </location>
    <ligand>
        <name>substrate</name>
    </ligand>
</feature>
<comment type="caution">
    <text evidence="10">The sequence shown here is derived from an EMBL/GenBank/DDBJ whole genome shotgun (WGS) entry which is preliminary data.</text>
</comment>
<feature type="binding site" evidence="8">
    <location>
        <begin position="221"/>
        <end position="222"/>
    </location>
    <ligand>
        <name>substrate</name>
    </ligand>
</feature>
<feature type="site" description="Could be important to modulate the pK values of the two catalytic cysteine residues" evidence="8">
    <location>
        <position position="162"/>
    </location>
</feature>
<dbReference type="Pfam" id="PF01678">
    <property type="entry name" value="DAP_epimerase"/>
    <property type="match status" value="2"/>
</dbReference>
<evidence type="ECO:0000256" key="6">
    <source>
        <dbReference type="ARBA" id="ARBA00023235"/>
    </source>
</evidence>
<evidence type="ECO:0000256" key="8">
    <source>
        <dbReference type="HAMAP-Rule" id="MF_00197"/>
    </source>
</evidence>
<keyword evidence="6 8" id="KW-0413">Isomerase</keyword>
<comment type="subcellular location">
    <subcellularLocation>
        <location evidence="8">Cytoplasm</location>
    </subcellularLocation>
</comment>
<comment type="function">
    <text evidence="8">Catalyzes the stereoinversion of LL-2,6-diaminopimelate (L,L-DAP) to meso-diaminopimelate (meso-DAP), a precursor of L-lysine and an essential component of the bacterial peptidoglycan.</text>
</comment>
<evidence type="ECO:0000256" key="5">
    <source>
        <dbReference type="ARBA" id="ARBA00023154"/>
    </source>
</evidence>
<evidence type="ECO:0000256" key="3">
    <source>
        <dbReference type="ARBA" id="ARBA00013080"/>
    </source>
</evidence>
<organism evidence="10 11">
    <name type="scientific">Anaeromicrobium sediminis</name>
    <dbReference type="NCBI Taxonomy" id="1478221"/>
    <lineage>
        <taxon>Bacteria</taxon>
        <taxon>Bacillati</taxon>
        <taxon>Bacillota</taxon>
        <taxon>Clostridia</taxon>
        <taxon>Peptostreptococcales</taxon>
        <taxon>Thermotaleaceae</taxon>
        <taxon>Anaeromicrobium</taxon>
    </lineage>
</organism>
<dbReference type="OrthoDB" id="9805408at2"/>
<dbReference type="EC" id="5.1.1.7" evidence="3 8"/>
<dbReference type="EMBL" id="NIBG01000007">
    <property type="protein sequence ID" value="PAB59477.1"/>
    <property type="molecule type" value="Genomic_DNA"/>
</dbReference>
<evidence type="ECO:0000313" key="10">
    <source>
        <dbReference type="EMBL" id="PAB59477.1"/>
    </source>
</evidence>
<proteinExistence type="inferred from homology"/>
<dbReference type="SUPFAM" id="SSF54506">
    <property type="entry name" value="Diaminopimelate epimerase-like"/>
    <property type="match status" value="2"/>
</dbReference>
<sequence length="276" mass="30667">MKFTKMQAAGNDFILINGFEYEIEDYNGLAKKVCDRHFGIGADGLMVCKDSNVADIEMRYYNSDGSRGEMCGNGIRCFSKFIYDNNILKKEYFKVETLGGIKTIWIDETDGVARTIKVDMEKAIFEAEKVPVHMGMDRVIDEKISVDGKDMIISSILVGVPHTVIIVDDLKNTLVNELGRKIEKLDIFPRKTNVNFIEILDRNTINISTWERGAGRTLGCGTGSCASVVIGHLLGNLENKVLVNTEGGKLTVELGPDYEIYMTGDANTICEGELKI</sequence>
<dbReference type="GO" id="GO:0008837">
    <property type="term" value="F:diaminopimelate epimerase activity"/>
    <property type="evidence" value="ECO:0007669"/>
    <property type="project" value="UniProtKB-UniRule"/>
</dbReference>
<keyword evidence="5 8" id="KW-0457">Lysine biosynthesis</keyword>
<evidence type="ECO:0000256" key="4">
    <source>
        <dbReference type="ARBA" id="ARBA00022605"/>
    </source>
</evidence>
<comment type="subunit">
    <text evidence="8">Homodimer.</text>
</comment>
<dbReference type="NCBIfam" id="TIGR00652">
    <property type="entry name" value="DapF"/>
    <property type="match status" value="1"/>
</dbReference>
<comment type="caution">
    <text evidence="8">Lacks conserved residue(s) required for the propagation of feature annotation.</text>
</comment>
<evidence type="ECO:0000313" key="11">
    <source>
        <dbReference type="Proteomes" id="UP000216024"/>
    </source>
</evidence>
<accession>A0A267MJ49</accession>
<dbReference type="InterPro" id="IPR018510">
    <property type="entry name" value="DAP_epimerase_AS"/>
</dbReference>
<dbReference type="Gene3D" id="3.10.310.10">
    <property type="entry name" value="Diaminopimelate Epimerase, Chain A, domain 1"/>
    <property type="match status" value="2"/>
</dbReference>
<keyword evidence="4 8" id="KW-0028">Amino-acid biosynthesis</keyword>
<reference evidence="10 11" key="1">
    <citation type="submission" date="2017-06" db="EMBL/GenBank/DDBJ databases">
        <title>Draft genome sequence of anaerobic fermentative bacterium Anaeromicrobium sediminis DY2726D isolated from West Pacific Ocean sediments.</title>
        <authorList>
            <person name="Zeng X."/>
        </authorList>
    </citation>
    <scope>NUCLEOTIDE SEQUENCE [LARGE SCALE GENOMIC DNA]</scope>
    <source>
        <strain evidence="10 11">DY2726D</strain>
    </source>
</reference>
<dbReference type="InterPro" id="IPR001653">
    <property type="entry name" value="DAP_epimerase_DapF"/>
</dbReference>
<feature type="binding site" evidence="8">
    <location>
        <begin position="72"/>
        <end position="73"/>
    </location>
    <ligand>
        <name>substrate</name>
    </ligand>
</feature>
<feature type="site" description="Could be important to modulate the pK values of the two catalytic cysteine residues" evidence="8">
    <location>
        <position position="211"/>
    </location>
</feature>
<dbReference type="RefSeq" id="WP_095133392.1">
    <property type="nucleotide sequence ID" value="NZ_NIBG01000007.1"/>
</dbReference>
<feature type="active site" evidence="9">
    <location>
        <position position="71"/>
    </location>
</feature>
<dbReference type="HAMAP" id="MF_00197">
    <property type="entry name" value="DAP_epimerase"/>
    <property type="match status" value="1"/>
</dbReference>
<gene>
    <name evidence="8" type="primary">dapF</name>
    <name evidence="10" type="ORF">CCE28_09680</name>
</gene>
<evidence type="ECO:0000256" key="7">
    <source>
        <dbReference type="ARBA" id="ARBA00051712"/>
    </source>
</evidence>
<feature type="active site" description="Proton donor" evidence="8">
    <location>
        <position position="71"/>
    </location>
</feature>
<feature type="binding site" evidence="8">
    <location>
        <position position="11"/>
    </location>
    <ligand>
        <name>substrate</name>
    </ligand>
</feature>
<dbReference type="GO" id="GO:0005829">
    <property type="term" value="C:cytosol"/>
    <property type="evidence" value="ECO:0007669"/>
    <property type="project" value="TreeGrafter"/>
</dbReference>
<comment type="pathway">
    <text evidence="1 8">Amino-acid biosynthesis; L-lysine biosynthesis via DAP pathway; DL-2,6-diaminopimelate from LL-2,6-diaminopimelate: step 1/1.</text>
</comment>
<evidence type="ECO:0000256" key="1">
    <source>
        <dbReference type="ARBA" id="ARBA00005196"/>
    </source>
</evidence>
<keyword evidence="8" id="KW-0963">Cytoplasm</keyword>
<name>A0A267MJ49_9FIRM</name>
<dbReference type="Proteomes" id="UP000216024">
    <property type="component" value="Unassembled WGS sequence"/>
</dbReference>
<dbReference type="PROSITE" id="PS01326">
    <property type="entry name" value="DAP_EPIMERASE"/>
    <property type="match status" value="1"/>
</dbReference>
<feature type="binding site" evidence="8">
    <location>
        <position position="62"/>
    </location>
    <ligand>
        <name>substrate</name>
    </ligand>
</feature>
<dbReference type="PANTHER" id="PTHR31689:SF0">
    <property type="entry name" value="DIAMINOPIMELATE EPIMERASE"/>
    <property type="match status" value="1"/>
</dbReference>
<dbReference type="AlphaFoldDB" id="A0A267MJ49"/>
<keyword evidence="11" id="KW-1185">Reference proteome</keyword>
<protein>
    <recommendedName>
        <fullName evidence="3 8">Diaminopimelate epimerase</fullName>
        <shortName evidence="8">DAP epimerase</shortName>
        <ecNumber evidence="3 8">5.1.1.7</ecNumber>
    </recommendedName>
    <alternativeName>
        <fullName evidence="8">PLP-independent amino acid racemase</fullName>
    </alternativeName>
</protein>
<evidence type="ECO:0000256" key="2">
    <source>
        <dbReference type="ARBA" id="ARBA00010219"/>
    </source>
</evidence>
<comment type="catalytic activity">
    <reaction evidence="7 8">
        <text>(2S,6S)-2,6-diaminopimelate = meso-2,6-diaminopimelate</text>
        <dbReference type="Rhea" id="RHEA:15393"/>
        <dbReference type="ChEBI" id="CHEBI:57609"/>
        <dbReference type="ChEBI" id="CHEBI:57791"/>
        <dbReference type="EC" id="5.1.1.7"/>
    </reaction>
</comment>
<feature type="active site" description="Proton acceptor" evidence="8">
    <location>
        <position position="220"/>
    </location>
</feature>
<comment type="similarity">
    <text evidence="2 8">Belongs to the diaminopimelate epimerase family.</text>
</comment>